<evidence type="ECO:0000313" key="3">
    <source>
        <dbReference type="Proteomes" id="UP001148312"/>
    </source>
</evidence>
<accession>A0A9W9XMV5</accession>
<gene>
    <name evidence="2" type="ORF">N7539_000611</name>
</gene>
<evidence type="ECO:0000256" key="1">
    <source>
        <dbReference type="SAM" id="MobiDB-lite"/>
    </source>
</evidence>
<organism evidence="2 3">
    <name type="scientific">Penicillium diatomitis</name>
    <dbReference type="NCBI Taxonomy" id="2819901"/>
    <lineage>
        <taxon>Eukaryota</taxon>
        <taxon>Fungi</taxon>
        <taxon>Dikarya</taxon>
        <taxon>Ascomycota</taxon>
        <taxon>Pezizomycotina</taxon>
        <taxon>Eurotiomycetes</taxon>
        <taxon>Eurotiomycetidae</taxon>
        <taxon>Eurotiales</taxon>
        <taxon>Aspergillaceae</taxon>
        <taxon>Penicillium</taxon>
    </lineage>
</organism>
<evidence type="ECO:0000313" key="2">
    <source>
        <dbReference type="EMBL" id="KAJ5495495.1"/>
    </source>
</evidence>
<sequence>MKAGLPSVLVEPCTSSSNSQLSEKHDSSSEEVPKEEERTITGIKFQRLFLRSLTKLSEFRGCPSGTAPSILFKLTHFLG</sequence>
<keyword evidence="3" id="KW-1185">Reference proteome</keyword>
<dbReference type="AlphaFoldDB" id="A0A9W9XMV5"/>
<dbReference type="RefSeq" id="XP_056794508.1">
    <property type="nucleotide sequence ID" value="XM_056930215.1"/>
</dbReference>
<comment type="caution">
    <text evidence="2">The sequence shown here is derived from an EMBL/GenBank/DDBJ whole genome shotgun (WGS) entry which is preliminary data.</text>
</comment>
<reference evidence="2" key="1">
    <citation type="submission" date="2022-12" db="EMBL/GenBank/DDBJ databases">
        <authorList>
            <person name="Petersen C."/>
        </authorList>
    </citation>
    <scope>NUCLEOTIDE SEQUENCE</scope>
    <source>
        <strain evidence="2">IBT 30728</strain>
    </source>
</reference>
<name>A0A9W9XMV5_9EURO</name>
<dbReference type="Proteomes" id="UP001148312">
    <property type="component" value="Unassembled WGS sequence"/>
</dbReference>
<reference evidence="2" key="2">
    <citation type="journal article" date="2023" name="IMA Fungus">
        <title>Comparative genomic study of the Penicillium genus elucidates a diverse pangenome and 15 lateral gene transfer events.</title>
        <authorList>
            <person name="Petersen C."/>
            <person name="Sorensen T."/>
            <person name="Nielsen M.R."/>
            <person name="Sondergaard T.E."/>
            <person name="Sorensen J.L."/>
            <person name="Fitzpatrick D.A."/>
            <person name="Frisvad J.C."/>
            <person name="Nielsen K.L."/>
        </authorList>
    </citation>
    <scope>NUCLEOTIDE SEQUENCE</scope>
    <source>
        <strain evidence="2">IBT 30728</strain>
    </source>
</reference>
<proteinExistence type="predicted"/>
<dbReference type="EMBL" id="JAPWDQ010000001">
    <property type="protein sequence ID" value="KAJ5495495.1"/>
    <property type="molecule type" value="Genomic_DNA"/>
</dbReference>
<feature type="compositionally biased region" description="Basic and acidic residues" evidence="1">
    <location>
        <begin position="22"/>
        <end position="38"/>
    </location>
</feature>
<protein>
    <submittedName>
        <fullName evidence="2">Phomenoic acid biosynthesis cluster MFS-type transporter</fullName>
    </submittedName>
</protein>
<dbReference type="GeneID" id="81620464"/>
<feature type="region of interest" description="Disordered" evidence="1">
    <location>
        <begin position="1"/>
        <end position="38"/>
    </location>
</feature>